<dbReference type="Pfam" id="PF00063">
    <property type="entry name" value="Myosin_head"/>
    <property type="match status" value="1"/>
</dbReference>
<reference evidence="8 9" key="1">
    <citation type="submission" date="2017-03" db="EMBL/GenBank/DDBJ databases">
        <title>Widespread Adenine N6-methylation of Active Genes in Fungi.</title>
        <authorList>
            <consortium name="DOE Joint Genome Institute"/>
            <person name="Mondo S.J."/>
            <person name="Dannebaum R.O."/>
            <person name="Kuo R.C."/>
            <person name="Louie K.B."/>
            <person name="Bewick A.J."/>
            <person name="Labutti K."/>
            <person name="Haridas S."/>
            <person name="Kuo A."/>
            <person name="Salamov A."/>
            <person name="Ahrendt S.R."/>
            <person name="Lau R."/>
            <person name="Bowen B.P."/>
            <person name="Lipzen A."/>
            <person name="Sullivan W."/>
            <person name="Andreopoulos W.B."/>
            <person name="Clum A."/>
            <person name="Lindquist E."/>
            <person name="Daum C."/>
            <person name="Northen T.R."/>
            <person name="Ramamoorthy G."/>
            <person name="Schmitz R.J."/>
            <person name="Gryganskyi A."/>
            <person name="Culley D."/>
            <person name="Magnuson J."/>
            <person name="James T.Y."/>
            <person name="O'Malley M.A."/>
            <person name="Stajich J.E."/>
            <person name="Spatafora J.W."/>
            <person name="Visel A."/>
            <person name="Grigoriev I.V."/>
        </authorList>
    </citation>
    <scope>NUCLEOTIDE SEQUENCE [LARGE SCALE GENOMIC DNA]</scope>
    <source>
        <strain evidence="8 9">NRRL Y-17943</strain>
    </source>
</reference>
<keyword evidence="4 6" id="KW-0505">Motor protein</keyword>
<keyword evidence="9" id="KW-1185">Reference proteome</keyword>
<comment type="similarity">
    <text evidence="6">Belongs to the TRAFAC class myosin-kinesin ATPase superfamily. Myosin family.</text>
</comment>
<evidence type="ECO:0000256" key="5">
    <source>
        <dbReference type="ARBA" id="ARBA00023203"/>
    </source>
</evidence>
<keyword evidence="8" id="KW-0378">Hydrolase</keyword>
<proteinExistence type="inferred from homology"/>
<dbReference type="PANTHER" id="PTHR13140">
    <property type="entry name" value="MYOSIN"/>
    <property type="match status" value="1"/>
</dbReference>
<dbReference type="GO" id="GO:0016787">
    <property type="term" value="F:hydrolase activity"/>
    <property type="evidence" value="ECO:0007669"/>
    <property type="project" value="UniProtKB-KW"/>
</dbReference>
<accession>A0A1Y1U5P1</accession>
<dbReference type="PROSITE" id="PS51456">
    <property type="entry name" value="MYOSIN_MOTOR"/>
    <property type="match status" value="1"/>
</dbReference>
<gene>
    <name evidence="8" type="ORF">BD324DRAFT_640111</name>
</gene>
<dbReference type="Proteomes" id="UP000193218">
    <property type="component" value="Unassembled WGS sequence"/>
</dbReference>
<dbReference type="InterPro" id="IPR001609">
    <property type="entry name" value="Myosin_head_motor_dom-like"/>
</dbReference>
<evidence type="ECO:0000313" key="9">
    <source>
        <dbReference type="Proteomes" id="UP000193218"/>
    </source>
</evidence>
<evidence type="ECO:0000256" key="1">
    <source>
        <dbReference type="ARBA" id="ARBA00022741"/>
    </source>
</evidence>
<organism evidence="8 9">
    <name type="scientific">Kockovaella imperatae</name>
    <dbReference type="NCBI Taxonomy" id="4999"/>
    <lineage>
        <taxon>Eukaryota</taxon>
        <taxon>Fungi</taxon>
        <taxon>Dikarya</taxon>
        <taxon>Basidiomycota</taxon>
        <taxon>Agaricomycotina</taxon>
        <taxon>Tremellomycetes</taxon>
        <taxon>Tremellales</taxon>
        <taxon>Cuniculitremaceae</taxon>
        <taxon>Kockovaella</taxon>
    </lineage>
</organism>
<evidence type="ECO:0000256" key="6">
    <source>
        <dbReference type="PROSITE-ProRule" id="PRU00782"/>
    </source>
</evidence>
<dbReference type="GO" id="GO:0007015">
    <property type="term" value="P:actin filament organization"/>
    <property type="evidence" value="ECO:0007669"/>
    <property type="project" value="TreeGrafter"/>
</dbReference>
<dbReference type="InterPro" id="IPR036961">
    <property type="entry name" value="Kinesin_motor_dom_sf"/>
</dbReference>
<dbReference type="GO" id="GO:0016459">
    <property type="term" value="C:myosin complex"/>
    <property type="evidence" value="ECO:0007669"/>
    <property type="project" value="UniProtKB-KW"/>
</dbReference>
<dbReference type="AlphaFoldDB" id="A0A1Y1U5P1"/>
<dbReference type="RefSeq" id="XP_021867696.1">
    <property type="nucleotide sequence ID" value="XM_022017317.1"/>
</dbReference>
<dbReference type="Gene3D" id="3.40.850.10">
    <property type="entry name" value="Kinesin motor domain"/>
    <property type="match status" value="1"/>
</dbReference>
<dbReference type="PANTHER" id="PTHR13140:SF706">
    <property type="entry name" value="DILUTE CLASS UNCONVENTIONAL MYOSIN, ISOFORM C"/>
    <property type="match status" value="1"/>
</dbReference>
<evidence type="ECO:0000259" key="7">
    <source>
        <dbReference type="PROSITE" id="PS51456"/>
    </source>
</evidence>
<dbReference type="GO" id="GO:0000146">
    <property type="term" value="F:microfilament motor activity"/>
    <property type="evidence" value="ECO:0007669"/>
    <property type="project" value="TreeGrafter"/>
</dbReference>
<dbReference type="SUPFAM" id="SSF52540">
    <property type="entry name" value="P-loop containing nucleoside triphosphate hydrolases"/>
    <property type="match status" value="1"/>
</dbReference>
<dbReference type="EMBL" id="NBSH01000024">
    <property type="protein sequence ID" value="ORX33349.1"/>
    <property type="molecule type" value="Genomic_DNA"/>
</dbReference>
<dbReference type="Gene3D" id="1.20.120.720">
    <property type="entry name" value="Myosin VI head, motor domain, U50 subdomain"/>
    <property type="match status" value="1"/>
</dbReference>
<dbReference type="SMART" id="SM00242">
    <property type="entry name" value="MYSc"/>
    <property type="match status" value="1"/>
</dbReference>
<dbReference type="STRING" id="4999.A0A1Y1U5P1"/>
<dbReference type="InterPro" id="IPR027417">
    <property type="entry name" value="P-loop_NTPase"/>
</dbReference>
<dbReference type="InParanoid" id="A0A1Y1U5P1"/>
<name>A0A1Y1U5P1_9TREE</name>
<feature type="binding site" evidence="6">
    <location>
        <begin position="85"/>
        <end position="92"/>
    </location>
    <ligand>
        <name>ATP</name>
        <dbReference type="ChEBI" id="CHEBI:30616"/>
    </ligand>
</feature>
<dbReference type="OrthoDB" id="5987715at2759"/>
<comment type="caution">
    <text evidence="8">The sequence shown here is derived from an EMBL/GenBank/DDBJ whole genome shotgun (WGS) entry which is preliminary data.</text>
</comment>
<dbReference type="GO" id="GO:0051015">
    <property type="term" value="F:actin filament binding"/>
    <property type="evidence" value="ECO:0007669"/>
    <property type="project" value="TreeGrafter"/>
</dbReference>
<feature type="domain" description="Myosin motor" evidence="7">
    <location>
        <begin position="1"/>
        <end position="384"/>
    </location>
</feature>
<dbReference type="GO" id="GO:0005524">
    <property type="term" value="F:ATP binding"/>
    <property type="evidence" value="ECO:0007669"/>
    <property type="project" value="UniProtKB-UniRule"/>
</dbReference>
<dbReference type="GO" id="GO:0005737">
    <property type="term" value="C:cytoplasm"/>
    <property type="evidence" value="ECO:0007669"/>
    <property type="project" value="TreeGrafter"/>
</dbReference>
<dbReference type="GO" id="GO:0016020">
    <property type="term" value="C:membrane"/>
    <property type="evidence" value="ECO:0007669"/>
    <property type="project" value="TreeGrafter"/>
</dbReference>
<keyword evidence="3 6" id="KW-0518">Myosin</keyword>
<evidence type="ECO:0000256" key="4">
    <source>
        <dbReference type="ARBA" id="ARBA00023175"/>
    </source>
</evidence>
<keyword evidence="5 6" id="KW-0009">Actin-binding</keyword>
<evidence type="ECO:0000256" key="2">
    <source>
        <dbReference type="ARBA" id="ARBA00022840"/>
    </source>
</evidence>
<dbReference type="PRINTS" id="PR00193">
    <property type="entry name" value="MYOSINHEAVY"/>
</dbReference>
<keyword evidence="1 6" id="KW-0547">Nucleotide-binding</keyword>
<keyword evidence="2 6" id="KW-0067">ATP-binding</keyword>
<evidence type="ECO:0000313" key="8">
    <source>
        <dbReference type="EMBL" id="ORX33349.1"/>
    </source>
</evidence>
<protein>
    <submittedName>
        <fullName evidence="8">p-loop containing nucleoside triphosphate hydrolase protein</fullName>
    </submittedName>
</protein>
<evidence type="ECO:0000256" key="3">
    <source>
        <dbReference type="ARBA" id="ARBA00023123"/>
    </source>
</evidence>
<sequence>MPLLDLTKLTPAPSDERAVADLLHGRWVDGDLVSKVGDIYIALRPVGLEDGHVASLSAQSISSMADTAYTRLQATGRSQTILTQGESGSGKTTAMKHLMNALGEKMKLQDAEYMSHAAELSDRVAHLLDAFGSAMTSLNPQSSRYLKTISYTFNTESMELKALRLSISAFERSRVGRTHWHQHESNFSVLHQLHASRALYPHLELPDDADGIPSRFSEDNLQANWAETVTTLKIVLGNEEAAKIVTVLGSVIHLSMIKGKNHPAVSKAARCLGVSEERLKRSMFFREAGGELLPRTPSESEIARASLAQALYKRVLDYLLAVGNEQLALKSRHSRETADTSEVNLLSIDLIDMCGFEDFASGNSLDQFLINVLNEELHDLVSTD</sequence>
<dbReference type="GeneID" id="33559126"/>
<comment type="caution">
    <text evidence="6">Lacks conserved residue(s) required for the propagation of feature annotation.</text>
</comment>